<accession>A0AA43V0M7</accession>
<evidence type="ECO:0000313" key="2">
    <source>
        <dbReference type="Proteomes" id="UP000460351"/>
    </source>
</evidence>
<comment type="caution">
    <text evidence="1">The sequence shown here is derived from an EMBL/GenBank/DDBJ whole genome shotgun (WGS) entry which is preliminary data.</text>
</comment>
<dbReference type="RefSeq" id="WP_001581857.1">
    <property type="nucleotide sequence ID" value="NZ_AP023226.1"/>
</dbReference>
<evidence type="ECO:0000313" key="1">
    <source>
        <dbReference type="EMBL" id="MQS32308.1"/>
    </source>
</evidence>
<dbReference type="Proteomes" id="UP000460351">
    <property type="component" value="Unassembled WGS sequence"/>
</dbReference>
<name>A0AA43V0M7_ECOLX</name>
<dbReference type="EMBL" id="SQQU01000030">
    <property type="protein sequence ID" value="MQS32308.1"/>
    <property type="molecule type" value="Genomic_DNA"/>
</dbReference>
<reference evidence="1 2" key="1">
    <citation type="journal article" date="2019" name="Microorganisms">
        <title>Characteristics of Carbapenem-Resistant and Colistin-Resistant Escherichia coli Co-Producing NDM-1 and MCR-1 from Pig Farms in China.</title>
        <authorList>
            <person name="Peng Z."/>
            <person name="Li X."/>
            <person name="Hu Z."/>
            <person name="Li Z."/>
            <person name="Lv Y."/>
            <person name="Lei M."/>
            <person name="Wu B."/>
            <person name="Chen H."/>
            <person name="Wang X."/>
        </authorList>
    </citation>
    <scope>NUCLEOTIDE SEQUENCE [LARGE SCALE GENOMIC DNA]</scope>
    <source>
        <strain evidence="1 2">RXD010</strain>
    </source>
</reference>
<proteinExistence type="predicted"/>
<protein>
    <submittedName>
        <fullName evidence="1">Uncharacterized protein</fullName>
    </submittedName>
</protein>
<sequence length="420" mass="46137">MFHSKSCSSIGVICFFLIIPNSVKSAEFNALGKPTKDNIQNEQSTYSNSVLSGRYTFGMRKNAVVSSFVANNSSPLNIPVLGLGSVSGLAHYLDRDSVALYAENNSSPFRKWEKIKSPQITPTSVLSEDISPTDIKVGMIIETETQPKWSTYVVSVVPGKIITAGWVNLKTKRMGTPDNHSSLVVNPVTKIWSANFNLIFPEGGRATKGVVQENGIINNSATSKNVNGVDTVVLPQSKFDGNIAYLARSTSLGNAKKWDYGFVSIGNRVSFSSRDNQINSPDISFNDESKSKIGLLFSGKNTAHSIVWKNGDTIVASVSPRGEIEKLNFKTKIINSSQALDSNFGRYIFKINSNIDVTLPDEKDLTDGYTLKLTSINDDGFIVSVKSINNKKLNGVESLKLKHGRWNLEAVYFQNEWIIE</sequence>
<gene>
    <name evidence="1" type="ORF">E4K51_19550</name>
</gene>
<organism evidence="1 2">
    <name type="scientific">Escherichia coli</name>
    <dbReference type="NCBI Taxonomy" id="562"/>
    <lineage>
        <taxon>Bacteria</taxon>
        <taxon>Pseudomonadati</taxon>
        <taxon>Pseudomonadota</taxon>
        <taxon>Gammaproteobacteria</taxon>
        <taxon>Enterobacterales</taxon>
        <taxon>Enterobacteriaceae</taxon>
        <taxon>Escherichia</taxon>
    </lineage>
</organism>
<dbReference type="AlphaFoldDB" id="A0AA43V0M7"/>